<dbReference type="AlphaFoldDB" id="F4KMK5"/>
<feature type="coiled-coil region" evidence="1">
    <location>
        <begin position="295"/>
        <end position="340"/>
    </location>
</feature>
<dbReference type="STRING" id="879243.Poras_1365"/>
<dbReference type="RefSeq" id="WP_013760683.1">
    <property type="nucleotide sequence ID" value="NC_015501.1"/>
</dbReference>
<evidence type="ECO:0000313" key="4">
    <source>
        <dbReference type="Proteomes" id="UP000006545"/>
    </source>
</evidence>
<feature type="compositionally biased region" description="Polar residues" evidence="2">
    <location>
        <begin position="25"/>
        <end position="37"/>
    </location>
</feature>
<dbReference type="KEGG" id="pah:Poras_1365"/>
<sequence>MTAQPSYEPSSREESPKVASHAIATPSSEPQSETGVPSATDESEEERHPEGAIRLLDGTILTCYPKPEEEQPQEVVADELQLDRTGEYFGIGRRRVTRKPVAKEEQEELRQLFKNNAFYLLAHRERILQDSRMFLTPIVAHNGLAYTGTSGFHRPTIGIYLEWWSHCLGTMVISDSGRMSLVYQLAGSPLSGSNSCGQLYESGESAPIRLSGFSKYWQSLMKINTRYDEAKQIYQAYTLQELLDILHVEDGGEKDFTSNVRERFLQHRIVQLAEQVEHRDKEARRWRYKYEHAVLRLHDDEVRQIYADYKDLEQRVKAQIEELKRQKQSLKRQLRSEQLTPRSYQFALKPLNKQIDQLKCQLSGFEYNVKERFRDGGIDLYDIRTYVQNNGQAKSVDREEYVRVDL</sequence>
<gene>
    <name evidence="3" type="ordered locus">Poras_1365</name>
</gene>
<reference evidence="4" key="1">
    <citation type="submission" date="2011-04" db="EMBL/GenBank/DDBJ databases">
        <title>The complete genome of Porphyromonas asaccharolytica DSM 20707.</title>
        <authorList>
            <person name="Lucas S."/>
            <person name="Han J."/>
            <person name="Lapidus A."/>
            <person name="Bruce D."/>
            <person name="Goodwin L."/>
            <person name="Pitluck S."/>
            <person name="Peters L."/>
            <person name="Kyrpides N."/>
            <person name="Mavromatis K."/>
            <person name="Ivanova N."/>
            <person name="Ovchinnikova G."/>
            <person name="Pagani I."/>
            <person name="Lu M."/>
            <person name="Detter J.C."/>
            <person name="Tapia R."/>
            <person name="Han C."/>
            <person name="Land M."/>
            <person name="Hauser L."/>
            <person name="Markowitz V."/>
            <person name="Cheng J.-F."/>
            <person name="Hugenholtz P."/>
            <person name="Woyke T."/>
            <person name="Wu D."/>
            <person name="Gronow S."/>
            <person name="Wellnitz S."/>
            <person name="Brambilla E."/>
            <person name="Klenk H.-P."/>
            <person name="Eisen J.A."/>
        </authorList>
    </citation>
    <scope>NUCLEOTIDE SEQUENCE [LARGE SCALE GENOMIC DNA]</scope>
    <source>
        <strain evidence="4">ATCC 25260 / DSM 20707 / VPI 4198</strain>
    </source>
</reference>
<evidence type="ECO:0000313" key="3">
    <source>
        <dbReference type="EMBL" id="AEE13304.1"/>
    </source>
</evidence>
<accession>F4KMK5</accession>
<keyword evidence="1" id="KW-0175">Coiled coil</keyword>
<proteinExistence type="predicted"/>
<name>F4KMK5_PORAD</name>
<organism evidence="3 4">
    <name type="scientific">Porphyromonas asaccharolytica (strain ATCC 25260 / DSM 20707 / BCRC 10618 / CCUG 7834 / JCM 6326 / LMG 13178 / VPI 4198 / B440)</name>
    <name type="common">Bacteroides asaccharolyticus</name>
    <dbReference type="NCBI Taxonomy" id="879243"/>
    <lineage>
        <taxon>Bacteria</taxon>
        <taxon>Pseudomonadati</taxon>
        <taxon>Bacteroidota</taxon>
        <taxon>Bacteroidia</taxon>
        <taxon>Bacteroidales</taxon>
        <taxon>Porphyromonadaceae</taxon>
        <taxon>Porphyromonas</taxon>
    </lineage>
</organism>
<keyword evidence="4" id="KW-1185">Reference proteome</keyword>
<dbReference type="Proteomes" id="UP000006545">
    <property type="component" value="Chromosome"/>
</dbReference>
<dbReference type="EMBL" id="CP002689">
    <property type="protein sequence ID" value="AEE13304.1"/>
    <property type="molecule type" value="Genomic_DNA"/>
</dbReference>
<evidence type="ECO:0000256" key="2">
    <source>
        <dbReference type="SAM" id="MobiDB-lite"/>
    </source>
</evidence>
<feature type="region of interest" description="Disordered" evidence="2">
    <location>
        <begin position="1"/>
        <end position="52"/>
    </location>
</feature>
<dbReference type="HOGENOM" id="CLU_677675_0_0_10"/>
<evidence type="ECO:0000256" key="1">
    <source>
        <dbReference type="SAM" id="Coils"/>
    </source>
</evidence>
<protein>
    <submittedName>
        <fullName evidence="3">Uncharacterized protein</fullName>
    </submittedName>
</protein>
<dbReference type="OrthoDB" id="1011260at2"/>